<dbReference type="SMART" id="SM00079">
    <property type="entry name" value="PBPe"/>
    <property type="match status" value="3"/>
</dbReference>
<keyword evidence="4" id="KW-0813">Transport</keyword>
<feature type="compositionally biased region" description="Basic and acidic residues" evidence="15">
    <location>
        <begin position="1784"/>
        <end position="1793"/>
    </location>
</feature>
<dbReference type="FunFam" id="3.40.190.10:FF:000213">
    <property type="entry name" value="Glutamate receptor"/>
    <property type="match status" value="1"/>
</dbReference>
<evidence type="ECO:0000256" key="6">
    <source>
        <dbReference type="ARBA" id="ARBA00022729"/>
    </source>
</evidence>
<dbReference type="Pfam" id="PF10613">
    <property type="entry name" value="Lig_chan-Glu_bd"/>
    <property type="match status" value="3"/>
</dbReference>
<evidence type="ECO:0000256" key="12">
    <source>
        <dbReference type="ARBA" id="ARBA00023286"/>
    </source>
</evidence>
<keyword evidence="5 16" id="KW-0812">Transmembrane</keyword>
<comment type="subcellular location">
    <subcellularLocation>
        <location evidence="1">Membrane</location>
        <topology evidence="1">Multi-pass membrane protein</topology>
    </subcellularLocation>
</comment>
<evidence type="ECO:0000256" key="10">
    <source>
        <dbReference type="ARBA" id="ARBA00023170"/>
    </source>
</evidence>
<dbReference type="FunFam" id="3.40.50.2300:FF:000264">
    <property type="entry name" value="Glutamate receptor"/>
    <property type="match status" value="1"/>
</dbReference>
<feature type="domain" description="Ionotropic glutamate receptor C-terminal" evidence="18">
    <location>
        <begin position="2269"/>
        <end position="2620"/>
    </location>
</feature>
<evidence type="ECO:0000256" key="2">
    <source>
        <dbReference type="ARBA" id="ARBA00008685"/>
    </source>
</evidence>
<evidence type="ECO:0000256" key="15">
    <source>
        <dbReference type="SAM" id="MobiDB-lite"/>
    </source>
</evidence>
<evidence type="ECO:0000259" key="18">
    <source>
        <dbReference type="SMART" id="SM00079"/>
    </source>
</evidence>
<dbReference type="Gene3D" id="3.40.50.2300">
    <property type="match status" value="7"/>
</dbReference>
<evidence type="ECO:0000256" key="11">
    <source>
        <dbReference type="ARBA" id="ARBA00023180"/>
    </source>
</evidence>
<feature type="domain" description="Ionotropic glutamate receptor C-terminal" evidence="18">
    <location>
        <begin position="1375"/>
        <end position="1719"/>
    </location>
</feature>
<evidence type="ECO:0000256" key="16">
    <source>
        <dbReference type="SAM" id="Phobius"/>
    </source>
</evidence>
<comment type="subunit">
    <text evidence="3">May form heteromers.</text>
</comment>
<feature type="transmembrane region" description="Helical" evidence="16">
    <location>
        <begin position="1504"/>
        <end position="1522"/>
    </location>
</feature>
<dbReference type="FunFam" id="3.40.50.2300:FF:000081">
    <property type="entry name" value="Glutamate receptor"/>
    <property type="match status" value="1"/>
</dbReference>
<dbReference type="FunFam" id="3.40.190.10:FF:000103">
    <property type="entry name" value="Glutamate receptor"/>
    <property type="match status" value="3"/>
</dbReference>
<evidence type="ECO:0000256" key="5">
    <source>
        <dbReference type="ARBA" id="ARBA00022692"/>
    </source>
</evidence>
<evidence type="ECO:0000256" key="14">
    <source>
        <dbReference type="ARBA" id="ARBA00049638"/>
    </source>
</evidence>
<dbReference type="FunFam" id="3.40.190.10:FF:000217">
    <property type="entry name" value="Glutamate receptor"/>
    <property type="match status" value="1"/>
</dbReference>
<feature type="compositionally biased region" description="Polar residues" evidence="15">
    <location>
        <begin position="2695"/>
        <end position="2708"/>
    </location>
</feature>
<dbReference type="Pfam" id="PF01094">
    <property type="entry name" value="ANF_receptor"/>
    <property type="match status" value="3"/>
</dbReference>
<dbReference type="InterPro" id="IPR019594">
    <property type="entry name" value="Glu/Gly-bd"/>
</dbReference>
<dbReference type="InterPro" id="IPR044440">
    <property type="entry name" value="GABAb_receptor_plant_PBP1"/>
</dbReference>
<keyword evidence="11" id="KW-0325">Glycoprotein</keyword>
<dbReference type="Gene3D" id="3.40.190.10">
    <property type="entry name" value="Periplasmic binding protein-like II"/>
    <property type="match status" value="5"/>
</dbReference>
<feature type="transmembrane region" description="Helical" evidence="16">
    <location>
        <begin position="821"/>
        <end position="845"/>
    </location>
</feature>
<feature type="transmembrane region" description="Helical" evidence="16">
    <location>
        <begin position="2455"/>
        <end position="2476"/>
    </location>
</feature>
<keyword evidence="10" id="KW-0675">Receptor</keyword>
<sequence>MEILFSVIIFFLFFNVTAAQNATKTSGATLNVGVILDLQSLVGKNAHMSILMAMEDFNSANSSYRTKLVLHVRDSNGDNIQAASAAVDLLENYNVQAIIGPQKSSEAIFVSDLGNKSHVPVISFSATSPTLSSRDVPYFLRATLSDAAQVNCIASLIKAYGWKEVVPIYEDTDYGRGIIPYLADALQEFGAFMPYRSAISVSANSDQVEQELYKLMTMQTRVYIVHMSSAIASVLFRKAKEIGMISEMYAWILTDGIANIASSLSPSTLQAMNGALGVKFYVPKSKELDNFTARWNKRFKQENPNVAPSQLSIFGLWSYDTVWALAQAAENVSRDNAIFQKLQHRNNSSCFGGLGISTIGPELLDAILHNKFRGLSGDFDLKNRQLQPSIFQIINVVGRDSQEIGFWTEKHGIIKQLDQNGSETTNVNSTPDLNQVIWPGESYVVPKGWQIPTNGKKLRIGVRTSGYPEFMKVERDPITNATIATGYAIDVFEEVLKRLPYAIPYEYVAFGNANQGNYNDFVYQVHLGIYDAAIGDITIRYNRTSYADFTLPYTEFGVAMIVPVKDDKNKNTWVFTKPLTTDLWLGSIAFFIYTGIVIWLLERRINNAELTGSFFQQLGIAIYFSFFADRERVDSILSRLVVIVWVFVLLVITSSYTANLSSILTVQQLQPTVTDVHELLSKGEYVGYHNGSYVVDLLEELGFDRRKIRAYNSQDDFADALSRGSKNGGIAALVHEVPYIKIFLAEHCKGYTMVGPIYKSEGFGFAFPKRSPMVYDFSRAILSITEGDTIIRIENKWIGNQDTCQNDGTIASSSSLNFKSFSGLFLVTGIASTSALLLALIMFLYKNKHRIRSSIGCDQQTQEGYVSELENSNELNQEREIDSNQVQGMQMTVPNDSGGDACQQEIEIRTEFTSPTGLATVLFLVLLFSLSAARNSTARSRVPDEFHVGVILDLASLVGKVSLASISLAVEDFYSVHRNYNTKLAIHIRDSMGSEVQAASAAIELREKYKVQAIVGPQKSSEAAFISKLGSITQVPIVSFTATNPSLTYDSTPYFVRATLNDSVQVNSIASLIKSYGWREVVLVHDDSDYGRGILTHLIDTLQQIDVHVPYCSVISLSATRENIMLELYKLMAMQTRVFIVHTSSTSASLIFTRAKEVGMMNEGFVWIITNGVANIIESLSPSVIEAMNGVIGVRFHVPKSQEPDTSFLIRWNRMYQRYNPNELPPNKLSIVGLWGYDTVWALAQAAERVGVSGNKNKILQSSKNSTCLDSLAVSVNGPELLAEILQTKFRGLSGNFDLTDRQLQISALQIINVVGKDWRHIGFWTSKNGLSRQLNQNGLKTAGSSASTVDLHPVIWPGESTETPRGWKFPATGKLRVGVPLSAYREFVRVSKDSITNKTTASGLSIDIFEEAVKKLPFALSYEYQAFNTDDLSSSRSYNDFVHQVYLQIYDIAVGDITVIYSRTRFVDFTMPYTESGVGMIVPVKEKVIKNMWIFLKPLSTDMWLGSIMFIIYTGVVVWWLECRNGNEHLHGPFSLKQLGNLMFFYIFEEKDKLKCSLSRIVLLVWMVVLPVLTSSYTASFASMLTVPQLKPALTDIHELRKQGGYVGFHRGSYMEGLLVDTIGFQRSKIRPYDNPEQFHNALSQGAVAAVVLDVPYIKSFLARYCKGYTMVGPIYKSAGFAFALPKRSPLLAEISEAIINITGGDDIIKIEKRWINQSRCHDEEEIDGLGAITLGSFGGLFLLTGCVTTCSIPVAWFMNHYKKNRQKAMDKLGDTNQQGHRQQGENEHVQDADQGNEANSDCNDIQKVMERTPRSILFLLLVFSFSAAQNTTGSRASEFHVGVILDLDSLVGKVARTSVALALEDYYTAHGNSSRKVVLHFRDSAGSDVQAASAAIELLENYKLQAIIGPQKSSEAAFISNLGNITQIPIVSFTATSPSLTSDTMPFFVRATLNDSVQVNSIASLIKAYGWREVVPVYDDTEYGRGILPHLIDGLQQIDARVPYRSVISLSATSENIMQELYKLRTLQTRVFIVHMSSTRASILFTKAKEAGMMKKGFVWIITNGLANIIDSLNPSVIEAMNGVIGVRFHVPRSKELESFSMRWNRMYQQDNPHDSPFNKLSIVGPWGYDTVWALAQAAEKVGVLSNKNKRLHSSKNSTCLESLDVSTTGPELLTTIVQNKFRGLSGNFDLTDRQLQVSALQIINVVGGGWRHIGFWSLKNGFSRELHQNGFEIAMPASMLDLNPVIWPGESTEIPRGWELPASGNKLRVGVHMSAYPEFIRTLRDPVTNATRATGLSIDIFEEAVKKLPFALAYEYQAFDTLDTQSTGSYNDFVYQVYLQRYDIAIGDITIRYNRTLYVDFTVPYTESGVAMIVPVKEKVNNNMWIFSKPLSKGMWFGSIMFFIYTGIVVWLLERLSGNGYLHGPFSLKQLGILMFFSIFEEINSAEEKLECFLSRIVLLVWMFVLLVLASSYTASFASMLTVQQLSPTVTDIHELQKRGDYVGFHRGSYIEGLLEDIGFNRSKIRPYDTPDDFHGALSNEVKSGGVAALVLEVPYIKLFLAKYCKGYTMVGPIYKSAGFAFALPKRSPLLTEISRAILNITEGEDVIQIEKKWTDQNNCQNEEKVSDSGAITFGNFGGLFLLSGFVTTCSLSIALLTNHYKKGQEKARVNIDEQNQHRDGQQEENEHDQNGDQSNEENGGCNDTENQVTIISVPCSPNTNTDQLQDCTQNNKATTSTHYGSQERVNLVSLHT</sequence>
<keyword evidence="13" id="KW-0407">Ion channel</keyword>
<dbReference type="InterPro" id="IPR015683">
    <property type="entry name" value="Ionotropic_Glu_rcpt"/>
</dbReference>
<evidence type="ECO:0000256" key="9">
    <source>
        <dbReference type="ARBA" id="ARBA00023136"/>
    </source>
</evidence>
<feature type="transmembrane region" description="Helical" evidence="16">
    <location>
        <begin position="2640"/>
        <end position="2660"/>
    </location>
</feature>
<keyword evidence="6 17" id="KW-0732">Signal</keyword>
<keyword evidence="7 16" id="KW-1133">Transmembrane helix</keyword>
<evidence type="ECO:0000313" key="19">
    <source>
        <dbReference type="EMBL" id="WVZ65031.1"/>
    </source>
</evidence>
<comment type="similarity">
    <text evidence="2">Belongs to the glutamate-gated ion channel (TC 1.A.10.1) family.</text>
</comment>
<feature type="chain" id="PRO_5042947450" description="Ionotropic glutamate receptor C-terminal domain-containing protein" evidence="17">
    <location>
        <begin position="20"/>
        <end position="2756"/>
    </location>
</feature>
<comment type="function">
    <text evidence="14">Glutamate-gated receptor that probably acts as a non-selective cation channel. May be involved in light-signal transduction and calcium homeostasis via the regulation of calcium influx into cells.</text>
</comment>
<feature type="transmembrane region" description="Helical" evidence="16">
    <location>
        <begin position="1562"/>
        <end position="1583"/>
    </location>
</feature>
<organism evidence="19 20">
    <name type="scientific">Paspalum notatum var. saurae</name>
    <dbReference type="NCBI Taxonomy" id="547442"/>
    <lineage>
        <taxon>Eukaryota</taxon>
        <taxon>Viridiplantae</taxon>
        <taxon>Streptophyta</taxon>
        <taxon>Embryophyta</taxon>
        <taxon>Tracheophyta</taxon>
        <taxon>Spermatophyta</taxon>
        <taxon>Magnoliopsida</taxon>
        <taxon>Liliopsida</taxon>
        <taxon>Poales</taxon>
        <taxon>Poaceae</taxon>
        <taxon>PACMAD clade</taxon>
        <taxon>Panicoideae</taxon>
        <taxon>Andropogonodae</taxon>
        <taxon>Paspaleae</taxon>
        <taxon>Paspalinae</taxon>
        <taxon>Paspalum</taxon>
    </lineage>
</organism>
<dbReference type="EMBL" id="CP144747">
    <property type="protein sequence ID" value="WVZ65031.1"/>
    <property type="molecule type" value="Genomic_DNA"/>
</dbReference>
<feature type="transmembrane region" description="Helical" evidence="16">
    <location>
        <begin position="640"/>
        <end position="658"/>
    </location>
</feature>
<evidence type="ECO:0000313" key="20">
    <source>
        <dbReference type="Proteomes" id="UP001341281"/>
    </source>
</evidence>
<evidence type="ECO:0000256" key="17">
    <source>
        <dbReference type="SAM" id="SignalP"/>
    </source>
</evidence>
<feature type="region of interest" description="Disordered" evidence="15">
    <location>
        <begin position="2678"/>
        <end position="2708"/>
    </location>
</feature>
<proteinExistence type="inferred from homology"/>
<evidence type="ECO:0000256" key="13">
    <source>
        <dbReference type="ARBA" id="ARBA00023303"/>
    </source>
</evidence>
<dbReference type="FunFam" id="3.40.50.2300:FF:000195">
    <property type="entry name" value="Glutamate receptor"/>
    <property type="match status" value="3"/>
</dbReference>
<feature type="domain" description="Ionotropic glutamate receptor C-terminal" evidence="18">
    <location>
        <begin position="457"/>
        <end position="800"/>
    </location>
</feature>
<dbReference type="Pfam" id="PF00060">
    <property type="entry name" value="Lig_chan"/>
    <property type="match status" value="3"/>
</dbReference>
<dbReference type="GO" id="GO:0016020">
    <property type="term" value="C:membrane"/>
    <property type="evidence" value="ECO:0007669"/>
    <property type="project" value="UniProtKB-SubCell"/>
</dbReference>
<dbReference type="PANTHER" id="PTHR34836:SF1">
    <property type="entry name" value="OS09G0428600 PROTEIN"/>
    <property type="match status" value="1"/>
</dbReference>
<dbReference type="SUPFAM" id="SSF53822">
    <property type="entry name" value="Periplasmic binding protein-like I"/>
    <property type="match status" value="3"/>
</dbReference>
<dbReference type="CDD" id="cd13686">
    <property type="entry name" value="GluR_Plant"/>
    <property type="match status" value="3"/>
</dbReference>
<evidence type="ECO:0000256" key="3">
    <source>
        <dbReference type="ARBA" id="ARBA00011095"/>
    </source>
</evidence>
<feature type="region of interest" description="Disordered" evidence="15">
    <location>
        <begin position="1776"/>
        <end position="1802"/>
    </location>
</feature>
<keyword evidence="20" id="KW-1185">Reference proteome</keyword>
<dbReference type="FunFam" id="1.10.287.70:FF:000037">
    <property type="entry name" value="Glutamate receptor"/>
    <property type="match status" value="1"/>
</dbReference>
<dbReference type="InterPro" id="IPR001828">
    <property type="entry name" value="ANF_lig-bd_rcpt"/>
</dbReference>
<accession>A0AAQ3WKT2</accession>
<dbReference type="InterPro" id="IPR028082">
    <property type="entry name" value="Peripla_BP_I"/>
</dbReference>
<evidence type="ECO:0000256" key="7">
    <source>
        <dbReference type="ARBA" id="ARBA00022989"/>
    </source>
</evidence>
<dbReference type="Gene3D" id="1.10.287.70">
    <property type="match status" value="3"/>
</dbReference>
<dbReference type="CDD" id="cd19990">
    <property type="entry name" value="PBP1_GABAb_receptor_plant"/>
    <property type="match status" value="3"/>
</dbReference>
<reference evidence="19 20" key="1">
    <citation type="submission" date="2024-02" db="EMBL/GenBank/DDBJ databases">
        <title>High-quality chromosome-scale genome assembly of Pensacola bahiagrass (Paspalum notatum Flugge var. saurae).</title>
        <authorList>
            <person name="Vega J.M."/>
            <person name="Podio M."/>
            <person name="Orjuela J."/>
            <person name="Siena L.A."/>
            <person name="Pessino S.C."/>
            <person name="Combes M.C."/>
            <person name="Mariac C."/>
            <person name="Albertini E."/>
            <person name="Pupilli F."/>
            <person name="Ortiz J.P.A."/>
            <person name="Leblanc O."/>
        </authorList>
    </citation>
    <scope>NUCLEOTIDE SEQUENCE [LARGE SCALE GENOMIC DNA]</scope>
    <source>
        <strain evidence="19">R1</strain>
        <tissue evidence="19">Leaf</tissue>
    </source>
</reference>
<keyword evidence="12" id="KW-1071">Ligand-gated ion channel</keyword>
<protein>
    <recommendedName>
        <fullName evidence="18">Ionotropic glutamate receptor C-terminal domain-containing protein</fullName>
    </recommendedName>
</protein>
<feature type="transmembrane region" description="Helical" evidence="16">
    <location>
        <begin position="583"/>
        <end position="601"/>
    </location>
</feature>
<evidence type="ECO:0000256" key="4">
    <source>
        <dbReference type="ARBA" id="ARBA00022448"/>
    </source>
</evidence>
<keyword evidence="8" id="KW-0406">Ion transport</keyword>
<gene>
    <name evidence="19" type="ORF">U9M48_014461</name>
</gene>
<evidence type="ECO:0000256" key="8">
    <source>
        <dbReference type="ARBA" id="ARBA00023065"/>
    </source>
</evidence>
<feature type="signal peptide" evidence="17">
    <location>
        <begin position="1"/>
        <end position="19"/>
    </location>
</feature>
<dbReference type="FunFam" id="3.40.50.2300:FF:000169">
    <property type="entry name" value="Glutamate receptor"/>
    <property type="match status" value="2"/>
</dbReference>
<name>A0AAQ3WKT2_PASNO</name>
<keyword evidence="9 16" id="KW-0472">Membrane</keyword>
<dbReference type="PANTHER" id="PTHR34836">
    <property type="entry name" value="OS06G0188250 PROTEIN"/>
    <property type="match status" value="1"/>
</dbReference>
<dbReference type="FunFam" id="3.40.190.10:FF:000158">
    <property type="entry name" value="Glutamate receptor"/>
    <property type="match status" value="1"/>
</dbReference>
<dbReference type="InterPro" id="IPR001320">
    <property type="entry name" value="Iontro_rcpt_C"/>
</dbReference>
<dbReference type="Proteomes" id="UP001341281">
    <property type="component" value="Chromosome 03"/>
</dbReference>
<feature type="transmembrane region" description="Helical" evidence="16">
    <location>
        <begin position="2397"/>
        <end position="2417"/>
    </location>
</feature>
<dbReference type="GO" id="GO:0015276">
    <property type="term" value="F:ligand-gated monoatomic ion channel activity"/>
    <property type="evidence" value="ECO:0007669"/>
    <property type="project" value="InterPro"/>
</dbReference>
<dbReference type="FunFam" id="1.10.287.70:FF:000172">
    <property type="entry name" value="Glutamate receptor"/>
    <property type="match status" value="1"/>
</dbReference>
<dbReference type="SUPFAM" id="SSF53850">
    <property type="entry name" value="Periplasmic binding protein-like II"/>
    <property type="match status" value="3"/>
</dbReference>
<evidence type="ECO:0000256" key="1">
    <source>
        <dbReference type="ARBA" id="ARBA00004141"/>
    </source>
</evidence>
<feature type="transmembrane region" description="Helical" evidence="16">
    <location>
        <begin position="1739"/>
        <end position="1760"/>
    </location>
</feature>